<proteinExistence type="predicted"/>
<dbReference type="Pfam" id="PF26618">
    <property type="entry name" value="DUF8196"/>
    <property type="match status" value="1"/>
</dbReference>
<evidence type="ECO:0000259" key="2">
    <source>
        <dbReference type="Pfam" id="PF26618"/>
    </source>
</evidence>
<evidence type="ECO:0000313" key="3">
    <source>
        <dbReference type="EMBL" id="ETR72186.1"/>
    </source>
</evidence>
<name>A0A1V1PBN0_9BACT</name>
<evidence type="ECO:0000256" key="1">
    <source>
        <dbReference type="SAM" id="Coils"/>
    </source>
</evidence>
<dbReference type="InterPro" id="IPR058509">
    <property type="entry name" value="DUF8196"/>
</dbReference>
<evidence type="ECO:0000313" key="4">
    <source>
        <dbReference type="Proteomes" id="UP000189670"/>
    </source>
</evidence>
<dbReference type="InterPro" id="IPR011335">
    <property type="entry name" value="Restrct_endonuc-II-like"/>
</dbReference>
<feature type="coiled-coil region" evidence="1">
    <location>
        <begin position="22"/>
        <end position="63"/>
    </location>
</feature>
<organism evidence="3 4">
    <name type="scientific">Candidatus Magnetoglobus multicellularis str. Araruama</name>
    <dbReference type="NCBI Taxonomy" id="890399"/>
    <lineage>
        <taxon>Bacteria</taxon>
        <taxon>Pseudomonadati</taxon>
        <taxon>Thermodesulfobacteriota</taxon>
        <taxon>Desulfobacteria</taxon>
        <taxon>Desulfobacterales</taxon>
        <taxon>Desulfobacteraceae</taxon>
        <taxon>Candidatus Magnetoglobus</taxon>
    </lineage>
</organism>
<dbReference type="AlphaFoldDB" id="A0A1V1PBN0"/>
<sequence length="195" mass="23717">KEWEQRQNEWEKRHNIQLEKSHKEWEQRQHEWEKSHKEWEKRSNKEDEQIQKLRRSMRELRRLGVTIGFDPEEFFYDSFCQHPVLGNISFDAASRHVKGQKTEFDIVLYNAHTIGIVEVKNRLRPNRLTEFIAKLPKFRHEFPQFENFKIVAAVAAYSFDKESDKLAQKKGVYVYSRYGHKLRPIHNDDFIPKKY</sequence>
<dbReference type="Proteomes" id="UP000189670">
    <property type="component" value="Unassembled WGS sequence"/>
</dbReference>
<dbReference type="EMBL" id="ATBP01000175">
    <property type="protein sequence ID" value="ETR72186.1"/>
    <property type="molecule type" value="Genomic_DNA"/>
</dbReference>
<reference evidence="4" key="1">
    <citation type="submission" date="2012-11" db="EMBL/GenBank/DDBJ databases">
        <authorList>
            <person name="Lucero-Rivera Y.E."/>
            <person name="Tovar-Ramirez D."/>
        </authorList>
    </citation>
    <scope>NUCLEOTIDE SEQUENCE [LARGE SCALE GENOMIC DNA]</scope>
    <source>
        <strain evidence="4">Araruama</strain>
    </source>
</reference>
<dbReference type="SUPFAM" id="SSF52980">
    <property type="entry name" value="Restriction endonuclease-like"/>
    <property type="match status" value="1"/>
</dbReference>
<comment type="caution">
    <text evidence="3">The sequence shown here is derived from an EMBL/GenBank/DDBJ whole genome shotgun (WGS) entry which is preliminary data.</text>
</comment>
<gene>
    <name evidence="3" type="ORF">OMM_07661</name>
</gene>
<feature type="domain" description="DUF8196" evidence="2">
    <location>
        <begin position="100"/>
        <end position="177"/>
    </location>
</feature>
<protein>
    <recommendedName>
        <fullName evidence="2">DUF8196 domain-containing protein</fullName>
    </recommendedName>
</protein>
<feature type="non-terminal residue" evidence="3">
    <location>
        <position position="1"/>
    </location>
</feature>
<accession>A0A1V1PBN0</accession>
<keyword evidence="1" id="KW-0175">Coiled coil</keyword>